<accession>A0A409WT79</accession>
<comment type="subcellular location">
    <subcellularLocation>
        <location evidence="1">Nucleus</location>
    </subcellularLocation>
</comment>
<organism evidence="7 8">
    <name type="scientific">Gymnopilus dilepis</name>
    <dbReference type="NCBI Taxonomy" id="231916"/>
    <lineage>
        <taxon>Eukaryota</taxon>
        <taxon>Fungi</taxon>
        <taxon>Dikarya</taxon>
        <taxon>Basidiomycota</taxon>
        <taxon>Agaricomycotina</taxon>
        <taxon>Agaricomycetes</taxon>
        <taxon>Agaricomycetidae</taxon>
        <taxon>Agaricales</taxon>
        <taxon>Agaricineae</taxon>
        <taxon>Hymenogastraceae</taxon>
        <taxon>Gymnopilus</taxon>
    </lineage>
</organism>
<dbReference type="EMBL" id="NHYE01004836">
    <property type="protein sequence ID" value="PPQ81718.1"/>
    <property type="molecule type" value="Genomic_DNA"/>
</dbReference>
<feature type="region of interest" description="Disordered" evidence="6">
    <location>
        <begin position="1"/>
        <end position="74"/>
    </location>
</feature>
<evidence type="ECO:0000256" key="5">
    <source>
        <dbReference type="ARBA" id="ARBA00023242"/>
    </source>
</evidence>
<keyword evidence="2" id="KW-0479">Metal-binding</keyword>
<evidence type="ECO:0000313" key="7">
    <source>
        <dbReference type="EMBL" id="PPQ81718.1"/>
    </source>
</evidence>
<evidence type="ECO:0000256" key="4">
    <source>
        <dbReference type="ARBA" id="ARBA00022833"/>
    </source>
</evidence>
<evidence type="ECO:0000256" key="3">
    <source>
        <dbReference type="ARBA" id="ARBA00022771"/>
    </source>
</evidence>
<sequence length="341" mass="38150">SRRVTIEEVPEPPVASRPQPQGPNRILEAADGSDDDDVDMTDLPSLEPLDDDDLDGSDEEVEEDEVEAEDEDDEAELCRMMKKWDAPVYAFFKPTPAVEYVSGRKAHVFECAAGQCRCKTRYVRRFLYTRDSSSTSNLRRHAKVCWGVDAVTAADDTGDAPTARGAMANLKDGSITAAFERAGKGKVTYSHRQHTKAESRAEFVRWVAESKRPFQIVNDHGFRALMKTGRPEIYIPSAETVSRDVKKVFVRVREHIATMLQAYVAITVHLEHEGNPLTMLLDIVEVAKSHTGENLALEFAEVLGTFGIKDKVGDFERSRAEGLYLHFAADSQCHCRQCIEQ</sequence>
<keyword evidence="5" id="KW-0539">Nucleus</keyword>
<feature type="non-terminal residue" evidence="7">
    <location>
        <position position="1"/>
    </location>
</feature>
<evidence type="ECO:0000313" key="8">
    <source>
        <dbReference type="Proteomes" id="UP000284706"/>
    </source>
</evidence>
<gene>
    <name evidence="7" type="ORF">CVT26_007780</name>
</gene>
<dbReference type="AlphaFoldDB" id="A0A409WT79"/>
<dbReference type="InterPro" id="IPR052035">
    <property type="entry name" value="ZnF_BED_domain_contain"/>
</dbReference>
<dbReference type="SUPFAM" id="SSF140996">
    <property type="entry name" value="Hermes dimerisation domain"/>
    <property type="match status" value="1"/>
</dbReference>
<keyword evidence="4" id="KW-0862">Zinc</keyword>
<feature type="compositionally biased region" description="Acidic residues" evidence="6">
    <location>
        <begin position="31"/>
        <end position="40"/>
    </location>
</feature>
<dbReference type="PANTHER" id="PTHR46481">
    <property type="entry name" value="ZINC FINGER BED DOMAIN-CONTAINING PROTEIN 4"/>
    <property type="match status" value="1"/>
</dbReference>
<proteinExistence type="predicted"/>
<evidence type="ECO:0000256" key="2">
    <source>
        <dbReference type="ARBA" id="ARBA00022723"/>
    </source>
</evidence>
<evidence type="ECO:0000256" key="1">
    <source>
        <dbReference type="ARBA" id="ARBA00004123"/>
    </source>
</evidence>
<evidence type="ECO:0000256" key="6">
    <source>
        <dbReference type="SAM" id="MobiDB-lite"/>
    </source>
</evidence>
<protein>
    <submittedName>
        <fullName evidence="7">Uncharacterized protein</fullName>
    </submittedName>
</protein>
<dbReference type="InParanoid" id="A0A409WT79"/>
<reference evidence="7 8" key="1">
    <citation type="journal article" date="2018" name="Evol. Lett.">
        <title>Horizontal gene cluster transfer increased hallucinogenic mushroom diversity.</title>
        <authorList>
            <person name="Reynolds H.T."/>
            <person name="Vijayakumar V."/>
            <person name="Gluck-Thaler E."/>
            <person name="Korotkin H.B."/>
            <person name="Matheny P.B."/>
            <person name="Slot J.C."/>
        </authorList>
    </citation>
    <scope>NUCLEOTIDE SEQUENCE [LARGE SCALE GENOMIC DNA]</scope>
    <source>
        <strain evidence="7 8">SRW20</strain>
    </source>
</reference>
<dbReference type="GO" id="GO:0008270">
    <property type="term" value="F:zinc ion binding"/>
    <property type="evidence" value="ECO:0007669"/>
    <property type="project" value="UniProtKB-KW"/>
</dbReference>
<dbReference type="PANTHER" id="PTHR46481:SF10">
    <property type="entry name" value="ZINC FINGER BED DOMAIN-CONTAINING PROTEIN 39"/>
    <property type="match status" value="1"/>
</dbReference>
<dbReference type="Proteomes" id="UP000284706">
    <property type="component" value="Unassembled WGS sequence"/>
</dbReference>
<comment type="caution">
    <text evidence="7">The sequence shown here is derived from an EMBL/GenBank/DDBJ whole genome shotgun (WGS) entry which is preliminary data.</text>
</comment>
<dbReference type="GO" id="GO:0005634">
    <property type="term" value="C:nucleus"/>
    <property type="evidence" value="ECO:0007669"/>
    <property type="project" value="UniProtKB-SubCell"/>
</dbReference>
<keyword evidence="3" id="KW-0863">Zinc-finger</keyword>
<dbReference type="STRING" id="231916.A0A409WT79"/>
<keyword evidence="8" id="KW-1185">Reference proteome</keyword>
<dbReference type="OrthoDB" id="2677917at2759"/>
<name>A0A409WT79_9AGAR</name>
<feature type="compositionally biased region" description="Acidic residues" evidence="6">
    <location>
        <begin position="48"/>
        <end position="74"/>
    </location>
</feature>